<keyword evidence="3" id="KW-1185">Reference proteome</keyword>
<keyword evidence="1" id="KW-0812">Transmembrane</keyword>
<organism evidence="2 3">
    <name type="scientific">Methylobacterium radiotolerans</name>
    <dbReference type="NCBI Taxonomy" id="31998"/>
    <lineage>
        <taxon>Bacteria</taxon>
        <taxon>Pseudomonadati</taxon>
        <taxon>Pseudomonadota</taxon>
        <taxon>Alphaproteobacteria</taxon>
        <taxon>Hyphomicrobiales</taxon>
        <taxon>Methylobacteriaceae</taxon>
        <taxon>Methylobacterium</taxon>
    </lineage>
</organism>
<sequence length="115" mass="12204">MLRTVSRFLGLPFLSRALGLIVMAAGFVQLCYDGARSIANNGLRVTSLADLIRSLPQERITAIGRSIEGVAPWADNLLLAPLGLVPAALFGLALGAALVWLGQPPREPIGFLTRP</sequence>
<dbReference type="EMBL" id="MLBY01000005">
    <property type="protein sequence ID" value="MEE7459302.1"/>
    <property type="molecule type" value="Genomic_DNA"/>
</dbReference>
<protein>
    <submittedName>
        <fullName evidence="2">PetM family of cytochrome b6f complex subunit 7</fullName>
    </submittedName>
</protein>
<evidence type="ECO:0000313" key="3">
    <source>
        <dbReference type="Proteomes" id="UP001349262"/>
    </source>
</evidence>
<reference evidence="2 3" key="1">
    <citation type="journal article" date="2012" name="Genet. Mol. Biol.">
        <title>Analysis of 16S rRNA and mxaF genes revealing insights into Methylobacterium niche-specific plant association.</title>
        <authorList>
            <person name="Dourado M.N."/>
            <person name="Andreote F.D."/>
            <person name="Dini-Andreote F."/>
            <person name="Conti R."/>
            <person name="Araujo J.M."/>
            <person name="Araujo W.L."/>
        </authorList>
    </citation>
    <scope>NUCLEOTIDE SEQUENCE [LARGE SCALE GENOMIC DNA]</scope>
    <source>
        <strain evidence="2 3">SR1.6/4</strain>
    </source>
</reference>
<evidence type="ECO:0000313" key="2">
    <source>
        <dbReference type="EMBL" id="MEE7459302.1"/>
    </source>
</evidence>
<comment type="caution">
    <text evidence="2">The sequence shown here is derived from an EMBL/GenBank/DDBJ whole genome shotgun (WGS) entry which is preliminary data.</text>
</comment>
<name>A0ABU7TGC7_9HYPH</name>
<proteinExistence type="predicted"/>
<evidence type="ECO:0000256" key="1">
    <source>
        <dbReference type="SAM" id="Phobius"/>
    </source>
</evidence>
<feature type="transmembrane region" description="Helical" evidence="1">
    <location>
        <begin position="78"/>
        <end position="101"/>
    </location>
</feature>
<dbReference type="Proteomes" id="UP001349262">
    <property type="component" value="Unassembled WGS sequence"/>
</dbReference>
<keyword evidence="1" id="KW-1133">Transmembrane helix</keyword>
<gene>
    <name evidence="2" type="ORF">MRSR164_21675</name>
</gene>
<keyword evidence="1" id="KW-0472">Membrane</keyword>
<accession>A0ABU7TGC7</accession>